<dbReference type="GO" id="GO:0005524">
    <property type="term" value="F:ATP binding"/>
    <property type="evidence" value="ECO:0007669"/>
    <property type="project" value="UniProtKB-UniRule"/>
</dbReference>
<comment type="similarity">
    <text evidence="6">Belongs to the ubiquitin-conjugating enzyme family.</text>
</comment>
<organism evidence="8 9">
    <name type="scientific">Tortispora caseinolytica NRRL Y-17796</name>
    <dbReference type="NCBI Taxonomy" id="767744"/>
    <lineage>
        <taxon>Eukaryota</taxon>
        <taxon>Fungi</taxon>
        <taxon>Dikarya</taxon>
        <taxon>Ascomycota</taxon>
        <taxon>Saccharomycotina</taxon>
        <taxon>Trigonopsidomycetes</taxon>
        <taxon>Trigonopsidales</taxon>
        <taxon>Trigonopsidaceae</taxon>
        <taxon>Tortispora</taxon>
    </lineage>
</organism>
<dbReference type="GO" id="GO:0006513">
    <property type="term" value="P:protein monoubiquitination"/>
    <property type="evidence" value="ECO:0007669"/>
    <property type="project" value="EnsemblFungi"/>
</dbReference>
<dbReference type="InterPro" id="IPR050113">
    <property type="entry name" value="Ub_conjugating_enzyme"/>
</dbReference>
<proteinExistence type="inferred from homology"/>
<dbReference type="Proteomes" id="UP000095023">
    <property type="component" value="Unassembled WGS sequence"/>
</dbReference>
<dbReference type="AlphaFoldDB" id="A0A1E4TAA5"/>
<evidence type="ECO:0000256" key="5">
    <source>
        <dbReference type="PROSITE-ProRule" id="PRU10133"/>
    </source>
</evidence>
<keyword evidence="1" id="KW-0808">Transferase</keyword>
<dbReference type="OrthoDB" id="9973183at2759"/>
<evidence type="ECO:0000256" key="6">
    <source>
        <dbReference type="RuleBase" id="RU362109"/>
    </source>
</evidence>
<keyword evidence="4 6" id="KW-0067">ATP-binding</keyword>
<dbReference type="SUPFAM" id="SSF54495">
    <property type="entry name" value="UBC-like"/>
    <property type="match status" value="1"/>
</dbReference>
<evidence type="ECO:0000256" key="3">
    <source>
        <dbReference type="ARBA" id="ARBA00022786"/>
    </source>
</evidence>
<evidence type="ECO:0000259" key="7">
    <source>
        <dbReference type="PROSITE" id="PS50127"/>
    </source>
</evidence>
<dbReference type="SMART" id="SM00212">
    <property type="entry name" value="UBCc"/>
    <property type="match status" value="1"/>
</dbReference>
<keyword evidence="2 6" id="KW-0547">Nucleotide-binding</keyword>
<dbReference type="GO" id="GO:0051865">
    <property type="term" value="P:protein autoubiquitination"/>
    <property type="evidence" value="ECO:0007669"/>
    <property type="project" value="EnsemblFungi"/>
</dbReference>
<dbReference type="InterPro" id="IPR000608">
    <property type="entry name" value="UBC"/>
</dbReference>
<dbReference type="GO" id="GO:0004842">
    <property type="term" value="F:ubiquitin-protein transferase activity"/>
    <property type="evidence" value="ECO:0007669"/>
    <property type="project" value="EnsemblFungi"/>
</dbReference>
<dbReference type="EMBL" id="KV453843">
    <property type="protein sequence ID" value="ODV88715.1"/>
    <property type="molecule type" value="Genomic_DNA"/>
</dbReference>
<name>A0A1E4TAA5_9ASCO</name>
<keyword evidence="9" id="KW-1185">Reference proteome</keyword>
<feature type="domain" description="UBC core" evidence="7">
    <location>
        <begin position="1"/>
        <end position="150"/>
    </location>
</feature>
<dbReference type="PROSITE" id="PS00183">
    <property type="entry name" value="UBC_1"/>
    <property type="match status" value="1"/>
</dbReference>
<reference evidence="9" key="1">
    <citation type="submission" date="2016-02" db="EMBL/GenBank/DDBJ databases">
        <title>Comparative genomics of biotechnologically important yeasts.</title>
        <authorList>
            <consortium name="DOE Joint Genome Institute"/>
            <person name="Riley R."/>
            <person name="Haridas S."/>
            <person name="Wolfe K.H."/>
            <person name="Lopes M.R."/>
            <person name="Hittinger C.T."/>
            <person name="Goker M."/>
            <person name="Salamov A."/>
            <person name="Wisecaver J."/>
            <person name="Long T.M."/>
            <person name="Aerts A.L."/>
            <person name="Barry K."/>
            <person name="Choi C."/>
            <person name="Clum A."/>
            <person name="Coughlan A.Y."/>
            <person name="Deshpande S."/>
            <person name="Douglass A.P."/>
            <person name="Hanson S.J."/>
            <person name="Klenk H.-P."/>
            <person name="Labutti K."/>
            <person name="Lapidus A."/>
            <person name="Lindquist E."/>
            <person name="Lipzen A."/>
            <person name="Meier-Kolthoff J.P."/>
            <person name="Ohm R.A."/>
            <person name="Otillar R.P."/>
            <person name="Pangilinan J."/>
            <person name="Peng Y."/>
            <person name="Rokas A."/>
            <person name="Rosa C.A."/>
            <person name="Scheuner C."/>
            <person name="Sibirny A.A."/>
            <person name="Slot J.C."/>
            <person name="Stielow J.B."/>
            <person name="Sun H."/>
            <person name="Kurtzman C.P."/>
            <person name="Blackwell M."/>
            <person name="Jeffries T.W."/>
            <person name="Grigoriev I.V."/>
        </authorList>
    </citation>
    <scope>NUCLEOTIDE SEQUENCE [LARGE SCALE GENOMIC DNA]</scope>
    <source>
        <strain evidence="9">NRRL Y-17796</strain>
    </source>
</reference>
<accession>A0A1E4TAA5</accession>
<keyword evidence="3 6" id="KW-0833">Ubl conjugation pathway</keyword>
<dbReference type="InterPro" id="IPR023313">
    <property type="entry name" value="UBQ-conjugating_AS"/>
</dbReference>
<dbReference type="CDD" id="cd23812">
    <property type="entry name" value="UBCc_ScPEX4-like"/>
    <property type="match status" value="1"/>
</dbReference>
<dbReference type="GO" id="GO:0016562">
    <property type="term" value="P:protein import into peroxisome matrix, receptor recycling"/>
    <property type="evidence" value="ECO:0007669"/>
    <property type="project" value="EnsemblFungi"/>
</dbReference>
<protein>
    <recommendedName>
        <fullName evidence="7">UBC core domain-containing protein</fullName>
    </recommendedName>
</protein>
<dbReference type="Gene3D" id="3.10.110.10">
    <property type="entry name" value="Ubiquitin Conjugating Enzyme"/>
    <property type="match status" value="1"/>
</dbReference>
<evidence type="ECO:0000256" key="1">
    <source>
        <dbReference type="ARBA" id="ARBA00022679"/>
    </source>
</evidence>
<evidence type="ECO:0000313" key="9">
    <source>
        <dbReference type="Proteomes" id="UP000095023"/>
    </source>
</evidence>
<dbReference type="GO" id="GO:0005777">
    <property type="term" value="C:peroxisome"/>
    <property type="evidence" value="ECO:0007669"/>
    <property type="project" value="EnsemblFungi"/>
</dbReference>
<evidence type="ECO:0000313" key="8">
    <source>
        <dbReference type="EMBL" id="ODV88715.1"/>
    </source>
</evidence>
<sequence length="150" mass="16728">MSPGRLLRELGQAQNELPEGVIALEVVDDADLYHWTAQIEGPPSSPFENTIFDLTITVPDQYPIKPPTFNFKNRISHPNIDFKTGDICLDVLSDKWSPAWTLASALVAIRQLLGSPEPDSPLNVDSANLWRSGDTSAINALTRYYIEKYN</sequence>
<dbReference type="PANTHER" id="PTHR24067">
    <property type="entry name" value="UBIQUITIN-CONJUGATING ENZYME E2"/>
    <property type="match status" value="1"/>
</dbReference>
<evidence type="ECO:0000256" key="2">
    <source>
        <dbReference type="ARBA" id="ARBA00022741"/>
    </source>
</evidence>
<feature type="active site" description="Glycyl thioester intermediate" evidence="5">
    <location>
        <position position="88"/>
    </location>
</feature>
<dbReference type="PROSITE" id="PS50127">
    <property type="entry name" value="UBC_2"/>
    <property type="match status" value="1"/>
</dbReference>
<dbReference type="InterPro" id="IPR016135">
    <property type="entry name" value="UBQ-conjugating_enzyme/RWD"/>
</dbReference>
<dbReference type="Pfam" id="PF00179">
    <property type="entry name" value="UQ_con"/>
    <property type="match status" value="1"/>
</dbReference>
<evidence type="ECO:0000256" key="4">
    <source>
        <dbReference type="ARBA" id="ARBA00022840"/>
    </source>
</evidence>
<gene>
    <name evidence="8" type="ORF">CANCADRAFT_3362</name>
</gene>